<feature type="domain" description="Prolyl 3,4-dihydroxylase TPA1/OFD1 N-terminal" evidence="2">
    <location>
        <begin position="217"/>
        <end position="292"/>
    </location>
</feature>
<dbReference type="RefSeq" id="WP_074633810.1">
    <property type="nucleotide sequence ID" value="NZ_FNKY01000001.1"/>
</dbReference>
<dbReference type="Proteomes" id="UP000183471">
    <property type="component" value="Unassembled WGS sequence"/>
</dbReference>
<dbReference type="EMBL" id="FNKY01000001">
    <property type="protein sequence ID" value="SDQ94923.1"/>
    <property type="molecule type" value="Genomic_DNA"/>
</dbReference>
<dbReference type="Pfam" id="PF13661">
    <property type="entry name" value="2OG-FeII_Oxy_4"/>
    <property type="match status" value="1"/>
</dbReference>
<evidence type="ECO:0000256" key="1">
    <source>
        <dbReference type="SAM" id="MobiDB-lite"/>
    </source>
</evidence>
<keyword evidence="4" id="KW-1185">Reference proteome</keyword>
<name>A0ABY0TJT3_9PROT</name>
<proteinExistence type="predicted"/>
<protein>
    <submittedName>
        <fullName evidence="3">2OG-Fe(II) oxygenase superfamily protein</fullName>
    </submittedName>
</protein>
<gene>
    <name evidence="3" type="ORF">SAMN05216402_2949</name>
</gene>
<sequence length="312" mass="34993">MTNLKINSEHQSTSGQLPDSILELEHTNQSLEAARPQFGPGIAPQLPNQSTSTHLRKSLPGGGQWWECLLPFRHFTATDVFEPETYKELTHQFSLILETTAGKREGAYKMRPALGSNDGLILGLTDKLATAFSPLFTEAWLRSLAELLDLKFLPRVEGALHSNPQGSRTGWIHTDCCSAWFDESNSTMEELIFPPRGRCNYFTGQAKVPDAKPKEYIRAATMIFYLCNDGWKQGDGGETGVYSADRETEDTAVKLIPPLNNSLFLFECSPHSYHRFVTNPGRTRNSIILWLHASVHDAEARWGTAINRRDSR</sequence>
<dbReference type="InterPro" id="IPR039558">
    <property type="entry name" value="TPA1/OFD1_N"/>
</dbReference>
<feature type="region of interest" description="Disordered" evidence="1">
    <location>
        <begin position="35"/>
        <end position="57"/>
    </location>
</feature>
<reference evidence="3 4" key="1">
    <citation type="submission" date="2016-10" db="EMBL/GenBank/DDBJ databases">
        <authorList>
            <person name="Varghese N."/>
            <person name="Submissions S."/>
        </authorList>
    </citation>
    <scope>NUCLEOTIDE SEQUENCE [LARGE SCALE GENOMIC DNA]</scope>
    <source>
        <strain evidence="3 4">Nl1</strain>
    </source>
</reference>
<evidence type="ECO:0000313" key="3">
    <source>
        <dbReference type="EMBL" id="SDQ94923.1"/>
    </source>
</evidence>
<evidence type="ECO:0000313" key="4">
    <source>
        <dbReference type="Proteomes" id="UP000183471"/>
    </source>
</evidence>
<evidence type="ECO:0000259" key="2">
    <source>
        <dbReference type="Pfam" id="PF13661"/>
    </source>
</evidence>
<dbReference type="Gene3D" id="2.60.120.620">
    <property type="entry name" value="q2cbj1_9rhob like domain"/>
    <property type="match status" value="1"/>
</dbReference>
<accession>A0ABY0TJT3</accession>
<organism evidence="3 4">
    <name type="scientific">Nitrosospira multiformis</name>
    <dbReference type="NCBI Taxonomy" id="1231"/>
    <lineage>
        <taxon>Bacteria</taxon>
        <taxon>Pseudomonadati</taxon>
        <taxon>Pseudomonadota</taxon>
        <taxon>Betaproteobacteria</taxon>
        <taxon>Nitrosomonadales</taxon>
        <taxon>Nitrosomonadaceae</taxon>
        <taxon>Nitrosospira</taxon>
    </lineage>
</organism>
<comment type="caution">
    <text evidence="3">The sequence shown here is derived from an EMBL/GenBank/DDBJ whole genome shotgun (WGS) entry which is preliminary data.</text>
</comment>